<dbReference type="Gene3D" id="3.40.50.2300">
    <property type="match status" value="1"/>
</dbReference>
<dbReference type="InterPro" id="IPR036095">
    <property type="entry name" value="PTS_EIIB-like_sf"/>
</dbReference>
<name>A0A7C2GG89_DICTH</name>
<dbReference type="EMBL" id="DTDV01000013">
    <property type="protein sequence ID" value="HGK23693.1"/>
    <property type="molecule type" value="Genomic_DNA"/>
</dbReference>
<evidence type="ECO:0000256" key="1">
    <source>
        <dbReference type="ARBA" id="ARBA00022679"/>
    </source>
</evidence>
<dbReference type="InterPro" id="IPR003501">
    <property type="entry name" value="PTS_EIIB_2/3"/>
</dbReference>
<reference evidence="4" key="1">
    <citation type="journal article" date="2020" name="mSystems">
        <title>Genome- and Community-Level Interaction Insights into Carbon Utilization and Element Cycling Functions of Hydrothermarchaeota in Hydrothermal Sediment.</title>
        <authorList>
            <person name="Zhou Z."/>
            <person name="Liu Y."/>
            <person name="Xu W."/>
            <person name="Pan J."/>
            <person name="Luo Z.H."/>
            <person name="Li M."/>
        </authorList>
    </citation>
    <scope>NUCLEOTIDE SEQUENCE [LARGE SCALE GENOMIC DNA]</scope>
    <source>
        <strain evidence="4">SpSt-70</strain>
    </source>
</reference>
<comment type="caution">
    <text evidence="4">The sequence shown here is derived from an EMBL/GenBank/DDBJ whole genome shotgun (WGS) entry which is preliminary data.</text>
</comment>
<keyword evidence="4" id="KW-0813">Transport</keyword>
<dbReference type="InterPro" id="IPR013011">
    <property type="entry name" value="PTS_EIIB_2"/>
</dbReference>
<keyword evidence="4" id="KW-0762">Sugar transport</keyword>
<accession>A0A7C2GG89</accession>
<keyword evidence="2" id="KW-0598">Phosphotransferase system</keyword>
<proteinExistence type="predicted"/>
<protein>
    <submittedName>
        <fullName evidence="4">PTS sugar transporter subunit IIB</fullName>
    </submittedName>
</protein>
<keyword evidence="1" id="KW-0808">Transferase</keyword>
<gene>
    <name evidence="4" type="ORF">ENU78_04480</name>
</gene>
<sequence length="91" mass="9697">MKILAVCGMGLGSSLVLKMTIEKALKELGLEGDVQTADIVTAKGAGLDVDVIITSKELAEQLGEVKVPIVTVKNYVNVKEFVEGLKRVLNL</sequence>
<feature type="domain" description="PTS EIIB type-2" evidence="3">
    <location>
        <begin position="1"/>
        <end position="90"/>
    </location>
</feature>
<evidence type="ECO:0000259" key="3">
    <source>
        <dbReference type="PROSITE" id="PS51099"/>
    </source>
</evidence>
<dbReference type="SUPFAM" id="SSF52794">
    <property type="entry name" value="PTS system IIB component-like"/>
    <property type="match status" value="1"/>
</dbReference>
<evidence type="ECO:0000313" key="4">
    <source>
        <dbReference type="EMBL" id="HGK23693.1"/>
    </source>
</evidence>
<dbReference type="GO" id="GO:0008982">
    <property type="term" value="F:protein-N(PI)-phosphohistidine-sugar phosphotransferase activity"/>
    <property type="evidence" value="ECO:0007669"/>
    <property type="project" value="InterPro"/>
</dbReference>
<dbReference type="AlphaFoldDB" id="A0A7C2GG89"/>
<organism evidence="4">
    <name type="scientific">Dictyoglomus thermophilum</name>
    <dbReference type="NCBI Taxonomy" id="14"/>
    <lineage>
        <taxon>Bacteria</taxon>
        <taxon>Pseudomonadati</taxon>
        <taxon>Dictyoglomota</taxon>
        <taxon>Dictyoglomia</taxon>
        <taxon>Dictyoglomales</taxon>
        <taxon>Dictyoglomaceae</taxon>
        <taxon>Dictyoglomus</taxon>
    </lineage>
</organism>
<dbReference type="Pfam" id="PF02302">
    <property type="entry name" value="PTS_IIB"/>
    <property type="match status" value="1"/>
</dbReference>
<dbReference type="PROSITE" id="PS51099">
    <property type="entry name" value="PTS_EIIB_TYPE_2"/>
    <property type="match status" value="1"/>
</dbReference>
<dbReference type="GO" id="GO:0009401">
    <property type="term" value="P:phosphoenolpyruvate-dependent sugar phosphotransferase system"/>
    <property type="evidence" value="ECO:0007669"/>
    <property type="project" value="UniProtKB-KW"/>
</dbReference>
<evidence type="ECO:0000256" key="2">
    <source>
        <dbReference type="ARBA" id="ARBA00022683"/>
    </source>
</evidence>
<dbReference type="CDD" id="cd05563">
    <property type="entry name" value="PTS_IIB_ascorbate"/>
    <property type="match status" value="1"/>
</dbReference>